<dbReference type="InterPro" id="IPR008207">
    <property type="entry name" value="Sig_transdc_His_kin_Hpt_dom"/>
</dbReference>
<keyword evidence="1" id="KW-0902">Two-component regulatory system</keyword>
<sequence length="199" mass="20913">MSVLPSPAEPALDVATGLERMMGDRAMYLRVVARFRADYAGAVAHLRAALAAADLALAQRLAHTIKGAAAMIEARPLRALAQELEHGLRAGAPADHALATRMDTELARVIAQVDALLASAAVPEAGGSGTLDDREMAQLCTLLDLGDSGAQEFVARKRVGLCARLGEARMAELEQAVAAFDFERALATLPAVHPSQPRS</sequence>
<dbReference type="InterPro" id="IPR036641">
    <property type="entry name" value="HPT_dom_sf"/>
</dbReference>
<evidence type="ECO:0000259" key="3">
    <source>
        <dbReference type="PROSITE" id="PS50894"/>
    </source>
</evidence>
<accession>A0ABS7YFA7</accession>
<dbReference type="SMART" id="SM00073">
    <property type="entry name" value="HPT"/>
    <property type="match status" value="1"/>
</dbReference>
<gene>
    <name evidence="4" type="ORF">LE190_14855</name>
</gene>
<dbReference type="SUPFAM" id="SSF47226">
    <property type="entry name" value="Histidine-containing phosphotransfer domain, HPT domain"/>
    <property type="match status" value="1"/>
</dbReference>
<feature type="modified residue" description="Phosphohistidine" evidence="2">
    <location>
        <position position="63"/>
    </location>
</feature>
<dbReference type="Proteomes" id="UP001198602">
    <property type="component" value="Unassembled WGS sequence"/>
</dbReference>
<proteinExistence type="predicted"/>
<evidence type="ECO:0000256" key="1">
    <source>
        <dbReference type="ARBA" id="ARBA00023012"/>
    </source>
</evidence>
<keyword evidence="5" id="KW-1185">Reference proteome</keyword>
<protein>
    <submittedName>
        <fullName evidence="4">Hpt domain-containing protein</fullName>
    </submittedName>
</protein>
<reference evidence="4 5" key="1">
    <citation type="submission" date="2021-07" db="EMBL/GenBank/DDBJ databases">
        <title>Characterization of Violacein-producing bacteria and related species.</title>
        <authorList>
            <person name="Wilson H.S."/>
            <person name="De Leon M.E."/>
        </authorList>
    </citation>
    <scope>NUCLEOTIDE SEQUENCE [LARGE SCALE GENOMIC DNA]</scope>
    <source>
        <strain evidence="4 5">HSC-2F05</strain>
    </source>
</reference>
<evidence type="ECO:0000256" key="2">
    <source>
        <dbReference type="PROSITE-ProRule" id="PRU00110"/>
    </source>
</evidence>
<evidence type="ECO:0000313" key="4">
    <source>
        <dbReference type="EMBL" id="MCA1857194.1"/>
    </source>
</evidence>
<feature type="domain" description="HPt" evidence="3">
    <location>
        <begin position="24"/>
        <end position="120"/>
    </location>
</feature>
<dbReference type="Pfam" id="PF01627">
    <property type="entry name" value="Hpt"/>
    <property type="match status" value="1"/>
</dbReference>
<dbReference type="RefSeq" id="WP_225239435.1">
    <property type="nucleotide sequence ID" value="NZ_JAHYBX010000006.1"/>
</dbReference>
<keyword evidence="2" id="KW-0597">Phosphoprotein</keyword>
<name>A0ABS7YFA7_9BURK</name>
<dbReference type="EMBL" id="JAHYBX010000006">
    <property type="protein sequence ID" value="MCA1857194.1"/>
    <property type="molecule type" value="Genomic_DNA"/>
</dbReference>
<comment type="caution">
    <text evidence="4">The sequence shown here is derived from an EMBL/GenBank/DDBJ whole genome shotgun (WGS) entry which is preliminary data.</text>
</comment>
<dbReference type="PROSITE" id="PS50894">
    <property type="entry name" value="HPT"/>
    <property type="match status" value="1"/>
</dbReference>
<organism evidence="4 5">
    <name type="scientific">Massilia hydrophila</name>
    <dbReference type="NCBI Taxonomy" id="3044279"/>
    <lineage>
        <taxon>Bacteria</taxon>
        <taxon>Pseudomonadati</taxon>
        <taxon>Pseudomonadota</taxon>
        <taxon>Betaproteobacteria</taxon>
        <taxon>Burkholderiales</taxon>
        <taxon>Oxalobacteraceae</taxon>
        <taxon>Telluria group</taxon>
        <taxon>Massilia</taxon>
    </lineage>
</organism>
<dbReference type="Gene3D" id="1.20.120.160">
    <property type="entry name" value="HPT domain"/>
    <property type="match status" value="1"/>
</dbReference>
<evidence type="ECO:0000313" key="5">
    <source>
        <dbReference type="Proteomes" id="UP001198602"/>
    </source>
</evidence>